<gene>
    <name evidence="3" type="ordered locus">Sulac_0153</name>
</gene>
<dbReference type="PANTHER" id="PTHR34477:SF1">
    <property type="entry name" value="UPF0213 PROTEIN YHBQ"/>
    <property type="match status" value="1"/>
</dbReference>
<dbReference type="InterPro" id="IPR050190">
    <property type="entry name" value="UPF0213_domain"/>
</dbReference>
<organism evidence="3 4">
    <name type="scientific">Sulfobacillus acidophilus (strain ATCC 700253 / DSM 10332 / NAL)</name>
    <dbReference type="NCBI Taxonomy" id="679936"/>
    <lineage>
        <taxon>Bacteria</taxon>
        <taxon>Bacillati</taxon>
        <taxon>Bacillota</taxon>
        <taxon>Clostridia</taxon>
        <taxon>Eubacteriales</taxon>
        <taxon>Clostridiales Family XVII. Incertae Sedis</taxon>
        <taxon>Sulfobacillus</taxon>
    </lineage>
</organism>
<dbReference type="PATRIC" id="fig|679936.5.peg.159"/>
<evidence type="ECO:0000259" key="2">
    <source>
        <dbReference type="PROSITE" id="PS50164"/>
    </source>
</evidence>
<keyword evidence="4" id="KW-1185">Reference proteome</keyword>
<reference evidence="3 4" key="2">
    <citation type="journal article" date="2012" name="Stand. Genomic Sci.">
        <title>Complete genome sequence of the moderately thermophilic mineral-sulfide-oxidizing firmicute Sulfobacillus acidophilus type strain (NAL(T)).</title>
        <authorList>
            <person name="Anderson I."/>
            <person name="Chertkov O."/>
            <person name="Chen A."/>
            <person name="Saunders E."/>
            <person name="Lapidus A."/>
            <person name="Nolan M."/>
            <person name="Lucas S."/>
            <person name="Hammon N."/>
            <person name="Deshpande S."/>
            <person name="Cheng J.F."/>
            <person name="Han C."/>
            <person name="Tapia R."/>
            <person name="Goodwin L.A."/>
            <person name="Pitluck S."/>
            <person name="Liolios K."/>
            <person name="Pagani I."/>
            <person name="Ivanova N."/>
            <person name="Mikhailova N."/>
            <person name="Pati A."/>
            <person name="Palaniappan K."/>
            <person name="Land M."/>
            <person name="Pan C."/>
            <person name="Rohde M."/>
            <person name="Pukall R."/>
            <person name="Goker M."/>
            <person name="Detter J.C."/>
            <person name="Woyke T."/>
            <person name="Bristow J."/>
            <person name="Eisen J.A."/>
            <person name="Markowitz V."/>
            <person name="Hugenholtz P."/>
            <person name="Kyrpides N.C."/>
            <person name="Klenk H.P."/>
            <person name="Mavromatis K."/>
        </authorList>
    </citation>
    <scope>NUCLEOTIDE SEQUENCE [LARGE SCALE GENOMIC DNA]</scope>
    <source>
        <strain evidence="4">ATCC 700253 / DSM 10332 / NAL</strain>
    </source>
</reference>
<feature type="domain" description="GIY-YIG" evidence="2">
    <location>
        <begin position="1"/>
        <end position="75"/>
    </location>
</feature>
<dbReference type="InterPro" id="IPR035901">
    <property type="entry name" value="GIY-YIG_endonuc_sf"/>
</dbReference>
<proteinExistence type="inferred from homology"/>
<comment type="similarity">
    <text evidence="1">Belongs to the UPF0213 family.</text>
</comment>
<dbReference type="CDD" id="cd10456">
    <property type="entry name" value="GIY-YIG_UPF0213"/>
    <property type="match status" value="1"/>
</dbReference>
<evidence type="ECO:0000256" key="1">
    <source>
        <dbReference type="ARBA" id="ARBA00007435"/>
    </source>
</evidence>
<reference evidence="4" key="1">
    <citation type="submission" date="2011-12" db="EMBL/GenBank/DDBJ databases">
        <title>The complete genome of chromosome of Sulfobacillus acidophilus DSM 10332.</title>
        <authorList>
            <person name="Lucas S."/>
            <person name="Han J."/>
            <person name="Lapidus A."/>
            <person name="Bruce D."/>
            <person name="Goodwin L."/>
            <person name="Pitluck S."/>
            <person name="Peters L."/>
            <person name="Kyrpides N."/>
            <person name="Mavromatis K."/>
            <person name="Ivanova N."/>
            <person name="Mikhailova N."/>
            <person name="Chertkov O."/>
            <person name="Saunders E."/>
            <person name="Detter J.C."/>
            <person name="Tapia R."/>
            <person name="Han C."/>
            <person name="Land M."/>
            <person name="Hauser L."/>
            <person name="Markowitz V."/>
            <person name="Cheng J.-F."/>
            <person name="Hugenholtz P."/>
            <person name="Woyke T."/>
            <person name="Wu D."/>
            <person name="Pukall R."/>
            <person name="Gehrich-Schroeter G."/>
            <person name="Schneider S."/>
            <person name="Klenk H.-P."/>
            <person name="Eisen J.A."/>
        </authorList>
    </citation>
    <scope>NUCLEOTIDE SEQUENCE [LARGE SCALE GENOMIC DNA]</scope>
    <source>
        <strain evidence="4">ATCC 700253 / DSM 10332 / NAL</strain>
    </source>
</reference>
<dbReference type="InterPro" id="IPR000305">
    <property type="entry name" value="GIY-YIG_endonuc"/>
</dbReference>
<dbReference type="PROSITE" id="PS50164">
    <property type="entry name" value="GIY_YIG"/>
    <property type="match status" value="1"/>
</dbReference>
<evidence type="ECO:0000313" key="3">
    <source>
        <dbReference type="EMBL" id="AEW03726.1"/>
    </source>
</evidence>
<accession>G8TW83</accession>
<dbReference type="PANTHER" id="PTHR34477">
    <property type="entry name" value="UPF0213 PROTEIN YHBQ"/>
    <property type="match status" value="1"/>
</dbReference>
<dbReference type="HOGENOM" id="CLU_135650_0_3_9"/>
<sequence length="87" mass="10058">MWWVYVLRCRDGSFYTGATNHLRRRVESHQAGQGARYTRSRRPVRLWWVSGPYGHSQALRLESRIKRLSHSEKMALPGRTASEGGMG</sequence>
<dbReference type="Proteomes" id="UP000005439">
    <property type="component" value="Chromosome"/>
</dbReference>
<dbReference type="KEGG" id="sap:Sulac_0153"/>
<dbReference type="Pfam" id="PF01541">
    <property type="entry name" value="GIY-YIG"/>
    <property type="match status" value="1"/>
</dbReference>
<evidence type="ECO:0000313" key="4">
    <source>
        <dbReference type="Proteomes" id="UP000005439"/>
    </source>
</evidence>
<dbReference type="SUPFAM" id="SSF82771">
    <property type="entry name" value="GIY-YIG endonuclease"/>
    <property type="match status" value="1"/>
</dbReference>
<dbReference type="AlphaFoldDB" id="G8TW83"/>
<protein>
    <submittedName>
        <fullName evidence="3">Excinuclease ABC C subunit domain protein</fullName>
    </submittedName>
</protein>
<dbReference type="STRING" id="679936.Sulac_0153"/>
<dbReference type="Gene3D" id="3.40.1440.10">
    <property type="entry name" value="GIY-YIG endonuclease"/>
    <property type="match status" value="1"/>
</dbReference>
<name>G8TW83_SULAD</name>
<dbReference type="EMBL" id="CP003179">
    <property type="protein sequence ID" value="AEW03726.1"/>
    <property type="molecule type" value="Genomic_DNA"/>
</dbReference>